<comment type="cofactor">
    <cofactor evidence="1">
        <name>Mn(2+)</name>
        <dbReference type="ChEBI" id="CHEBI:29035"/>
    </cofactor>
</comment>
<evidence type="ECO:0000256" key="6">
    <source>
        <dbReference type="ARBA" id="ARBA00022801"/>
    </source>
</evidence>
<proteinExistence type="predicted"/>
<dbReference type="EMBL" id="BAAAZX010000030">
    <property type="protein sequence ID" value="GAA4020455.1"/>
    <property type="molecule type" value="Genomic_DNA"/>
</dbReference>
<evidence type="ECO:0000256" key="5">
    <source>
        <dbReference type="ARBA" id="ARBA00022763"/>
    </source>
</evidence>
<keyword evidence="6" id="KW-0378">Hydrolase</keyword>
<dbReference type="Proteomes" id="UP001500456">
    <property type="component" value="Unassembled WGS sequence"/>
</dbReference>
<keyword evidence="11" id="KW-1185">Reference proteome</keyword>
<evidence type="ECO:0000256" key="2">
    <source>
        <dbReference type="ARBA" id="ARBA00001946"/>
    </source>
</evidence>
<dbReference type="Gene3D" id="3.60.10.10">
    <property type="entry name" value="Endonuclease/exonuclease/phosphatase"/>
    <property type="match status" value="1"/>
</dbReference>
<keyword evidence="5" id="KW-0227">DNA damage</keyword>
<evidence type="ECO:0000313" key="10">
    <source>
        <dbReference type="EMBL" id="GAA4020455.1"/>
    </source>
</evidence>
<dbReference type="Pfam" id="PF03372">
    <property type="entry name" value="Exo_endo_phos"/>
    <property type="match status" value="1"/>
</dbReference>
<evidence type="ECO:0000256" key="1">
    <source>
        <dbReference type="ARBA" id="ARBA00001936"/>
    </source>
</evidence>
<sequence>MRDRDPSMALVVTFEHPASPLHIATACPDWQADRGGARLAQNRGLTALLTDPALDGPLPVVLAADLNARPDTPELRPLARAFVDAWDAARPGEPGFTFTTGNGFVGSHEWLADGRIDHILARPGTPGRAVSVQAAALAGTADPAPSDHYAVVADLGW</sequence>
<protein>
    <recommendedName>
        <fullName evidence="9">Endonuclease/exonuclease/phosphatase domain-containing protein</fullName>
    </recommendedName>
</protein>
<name>A0ABP7T3M4_9ACTN</name>
<keyword evidence="7" id="KW-0460">Magnesium</keyword>
<dbReference type="InterPro" id="IPR005135">
    <property type="entry name" value="Endo/exonuclease/phosphatase"/>
</dbReference>
<evidence type="ECO:0000256" key="4">
    <source>
        <dbReference type="ARBA" id="ARBA00022723"/>
    </source>
</evidence>
<dbReference type="InterPro" id="IPR051547">
    <property type="entry name" value="TDP2-like"/>
</dbReference>
<dbReference type="PROSITE" id="PS51257">
    <property type="entry name" value="PROKAR_LIPOPROTEIN"/>
    <property type="match status" value="1"/>
</dbReference>
<evidence type="ECO:0000313" key="11">
    <source>
        <dbReference type="Proteomes" id="UP001500456"/>
    </source>
</evidence>
<keyword evidence="8" id="KW-0234">DNA repair</keyword>
<gene>
    <name evidence="10" type="ORF">GCM10022232_76320</name>
</gene>
<comment type="caution">
    <text evidence="10">The sequence shown here is derived from an EMBL/GenBank/DDBJ whole genome shotgun (WGS) entry which is preliminary data.</text>
</comment>
<evidence type="ECO:0000259" key="9">
    <source>
        <dbReference type="Pfam" id="PF03372"/>
    </source>
</evidence>
<dbReference type="SUPFAM" id="SSF56219">
    <property type="entry name" value="DNase I-like"/>
    <property type="match status" value="1"/>
</dbReference>
<evidence type="ECO:0000256" key="7">
    <source>
        <dbReference type="ARBA" id="ARBA00022842"/>
    </source>
</evidence>
<keyword evidence="3" id="KW-0540">Nuclease</keyword>
<reference evidence="11" key="1">
    <citation type="journal article" date="2019" name="Int. J. Syst. Evol. Microbiol.">
        <title>The Global Catalogue of Microorganisms (GCM) 10K type strain sequencing project: providing services to taxonomists for standard genome sequencing and annotation.</title>
        <authorList>
            <consortium name="The Broad Institute Genomics Platform"/>
            <consortium name="The Broad Institute Genome Sequencing Center for Infectious Disease"/>
            <person name="Wu L."/>
            <person name="Ma J."/>
        </authorList>
    </citation>
    <scope>NUCLEOTIDE SEQUENCE [LARGE SCALE GENOMIC DNA]</scope>
    <source>
        <strain evidence="11">JCM 16924</strain>
    </source>
</reference>
<dbReference type="PANTHER" id="PTHR15822:SF4">
    <property type="entry name" value="TYROSYL-DNA PHOSPHODIESTERASE 2"/>
    <property type="match status" value="1"/>
</dbReference>
<dbReference type="InterPro" id="IPR036691">
    <property type="entry name" value="Endo/exonu/phosph_ase_sf"/>
</dbReference>
<keyword evidence="4" id="KW-0479">Metal-binding</keyword>
<accession>A0ABP7T3M4</accession>
<organism evidence="10 11">
    <name type="scientific">Streptomyces plumbiresistens</name>
    <dbReference type="NCBI Taxonomy" id="511811"/>
    <lineage>
        <taxon>Bacteria</taxon>
        <taxon>Bacillati</taxon>
        <taxon>Actinomycetota</taxon>
        <taxon>Actinomycetes</taxon>
        <taxon>Kitasatosporales</taxon>
        <taxon>Streptomycetaceae</taxon>
        <taxon>Streptomyces</taxon>
    </lineage>
</organism>
<comment type="cofactor">
    <cofactor evidence="2">
        <name>Mg(2+)</name>
        <dbReference type="ChEBI" id="CHEBI:18420"/>
    </cofactor>
</comment>
<dbReference type="PANTHER" id="PTHR15822">
    <property type="entry name" value="TRAF AND TNF RECEPTOR-ASSOCIATED PROTEIN"/>
    <property type="match status" value="1"/>
</dbReference>
<evidence type="ECO:0000256" key="3">
    <source>
        <dbReference type="ARBA" id="ARBA00022722"/>
    </source>
</evidence>
<feature type="domain" description="Endonuclease/exonuclease/phosphatase" evidence="9">
    <location>
        <begin position="20"/>
        <end position="148"/>
    </location>
</feature>
<evidence type="ECO:0000256" key="8">
    <source>
        <dbReference type="ARBA" id="ARBA00023204"/>
    </source>
</evidence>